<feature type="signal peptide" evidence="1">
    <location>
        <begin position="1"/>
        <end position="30"/>
    </location>
</feature>
<dbReference type="Proteomes" id="UP000466345">
    <property type="component" value="Unassembled WGS sequence"/>
</dbReference>
<keyword evidence="1" id="KW-0732">Signal</keyword>
<name>A0A7K0CE18_9ACTN</name>
<evidence type="ECO:0000313" key="2">
    <source>
        <dbReference type="EMBL" id="MQY11583.1"/>
    </source>
</evidence>
<protein>
    <recommendedName>
        <fullName evidence="4">Secreted protein</fullName>
    </recommendedName>
</protein>
<keyword evidence="3" id="KW-1185">Reference proteome</keyword>
<evidence type="ECO:0000256" key="1">
    <source>
        <dbReference type="SAM" id="SignalP"/>
    </source>
</evidence>
<dbReference type="EMBL" id="WEGJ01000003">
    <property type="protein sequence ID" value="MQY11583.1"/>
    <property type="molecule type" value="Genomic_DNA"/>
</dbReference>
<reference evidence="2 3" key="1">
    <citation type="submission" date="2019-10" db="EMBL/GenBank/DDBJ databases">
        <title>Streptomyces smaragdinus sp. nov. and Streptomyces fabii sp. nov., isolated from the gut of fungus growing-termite Macrotermes natalensis.</title>
        <authorList>
            <person name="Schwitalla J."/>
            <person name="Benndorf R."/>
            <person name="Martin K."/>
            <person name="De Beer W."/>
            <person name="Kaster A.-K."/>
            <person name="Vollmers J."/>
            <person name="Poulsen M."/>
            <person name="Beemelmanns C."/>
        </authorList>
    </citation>
    <scope>NUCLEOTIDE SEQUENCE [LARGE SCALE GENOMIC DNA]</scope>
    <source>
        <strain evidence="2 3">RB5</strain>
    </source>
</reference>
<accession>A0A7K0CE18</accession>
<evidence type="ECO:0000313" key="3">
    <source>
        <dbReference type="Proteomes" id="UP000466345"/>
    </source>
</evidence>
<dbReference type="AlphaFoldDB" id="A0A7K0CE18"/>
<comment type="caution">
    <text evidence="2">The sequence shown here is derived from an EMBL/GenBank/DDBJ whole genome shotgun (WGS) entry which is preliminary data.</text>
</comment>
<proteinExistence type="predicted"/>
<sequence>MATAKRIISAAIISTAGLAAVGMSAGSAAAADPGPSAVVGNDVVGGVAAAASVMDDAHDNFNFNHILDRWHVEVLNNSPIASNNDDTQYGIGATAHDILNAGGLHN</sequence>
<evidence type="ECO:0008006" key="4">
    <source>
        <dbReference type="Google" id="ProtNLM"/>
    </source>
</evidence>
<gene>
    <name evidence="2" type="ORF">SRB5_17020</name>
</gene>
<dbReference type="RefSeq" id="WP_153450808.1">
    <property type="nucleotide sequence ID" value="NZ_WEGJ01000003.1"/>
</dbReference>
<feature type="chain" id="PRO_5029729754" description="Secreted protein" evidence="1">
    <location>
        <begin position="31"/>
        <end position="106"/>
    </location>
</feature>
<organism evidence="2 3">
    <name type="scientific">Streptomyces smaragdinus</name>
    <dbReference type="NCBI Taxonomy" id="2585196"/>
    <lineage>
        <taxon>Bacteria</taxon>
        <taxon>Bacillati</taxon>
        <taxon>Actinomycetota</taxon>
        <taxon>Actinomycetes</taxon>
        <taxon>Kitasatosporales</taxon>
        <taxon>Streptomycetaceae</taxon>
        <taxon>Streptomyces</taxon>
    </lineage>
</organism>